<evidence type="ECO:0000313" key="12">
    <source>
        <dbReference type="EMBL" id="VEE99954.1"/>
    </source>
</evidence>
<evidence type="ECO:0000256" key="2">
    <source>
        <dbReference type="ARBA" id="ARBA00009881"/>
    </source>
</evidence>
<dbReference type="Gene3D" id="3.20.20.70">
    <property type="entry name" value="Aldolase class I"/>
    <property type="match status" value="1"/>
</dbReference>
<dbReference type="GO" id="GO:0051213">
    <property type="term" value="F:dioxygenase activity"/>
    <property type="evidence" value="ECO:0007669"/>
    <property type="project" value="UniProtKB-KW"/>
</dbReference>
<dbReference type="GO" id="GO:0000166">
    <property type="term" value="F:nucleotide binding"/>
    <property type="evidence" value="ECO:0007669"/>
    <property type="project" value="UniProtKB-KW"/>
</dbReference>
<keyword evidence="5" id="KW-0288">FMN</keyword>
<evidence type="ECO:0000256" key="11">
    <source>
        <dbReference type="ARBA" id="ARBA00067136"/>
    </source>
</evidence>
<keyword evidence="7 12" id="KW-0560">Oxidoreductase</keyword>
<comment type="similarity">
    <text evidence="2">Belongs to the nitronate monooxygenase family. NMO class I subfamily.</text>
</comment>
<dbReference type="EMBL" id="LR134313">
    <property type="protein sequence ID" value="VEE99954.1"/>
    <property type="molecule type" value="Genomic_DNA"/>
</dbReference>
<comment type="cofactor">
    <cofactor evidence="1">
        <name>FMN</name>
        <dbReference type="ChEBI" id="CHEBI:58210"/>
    </cofactor>
</comment>
<proteinExistence type="inferred from homology"/>
<name>A0A1X3CZN5_9NEIS</name>
<dbReference type="OrthoDB" id="9778912at2"/>
<accession>A0A1X3CZN5</accession>
<dbReference type="SUPFAM" id="SSF51412">
    <property type="entry name" value="Inosine monophosphate dehydrogenase (IMPDH)"/>
    <property type="match status" value="1"/>
</dbReference>
<keyword evidence="8" id="KW-0503">Monooxygenase</keyword>
<evidence type="ECO:0000256" key="10">
    <source>
        <dbReference type="ARBA" id="ARBA00049401"/>
    </source>
</evidence>
<keyword evidence="6" id="KW-0547">Nucleotide-binding</keyword>
<keyword evidence="13" id="KW-1185">Reference proteome</keyword>
<dbReference type="GO" id="GO:0018580">
    <property type="term" value="F:nitronate monooxygenase activity"/>
    <property type="evidence" value="ECO:0007669"/>
    <property type="project" value="InterPro"/>
</dbReference>
<evidence type="ECO:0000256" key="6">
    <source>
        <dbReference type="ARBA" id="ARBA00022741"/>
    </source>
</evidence>
<evidence type="ECO:0000256" key="4">
    <source>
        <dbReference type="ARBA" id="ARBA00022630"/>
    </source>
</evidence>
<organism evidence="12 13">
    <name type="scientific">Neisseria canis</name>
    <dbReference type="NCBI Taxonomy" id="493"/>
    <lineage>
        <taxon>Bacteria</taxon>
        <taxon>Pseudomonadati</taxon>
        <taxon>Pseudomonadota</taxon>
        <taxon>Betaproteobacteria</taxon>
        <taxon>Neisseriales</taxon>
        <taxon>Neisseriaceae</taxon>
        <taxon>Neisseria</taxon>
    </lineage>
</organism>
<evidence type="ECO:0000256" key="1">
    <source>
        <dbReference type="ARBA" id="ARBA00001917"/>
    </source>
</evidence>
<dbReference type="PANTHER" id="PTHR42747">
    <property type="entry name" value="NITRONATE MONOOXYGENASE-RELATED"/>
    <property type="match status" value="1"/>
</dbReference>
<evidence type="ECO:0000313" key="13">
    <source>
        <dbReference type="Proteomes" id="UP000279284"/>
    </source>
</evidence>
<dbReference type="KEGG" id="nci:NCTC10296_00613"/>
<reference evidence="12 13" key="1">
    <citation type="submission" date="2018-12" db="EMBL/GenBank/DDBJ databases">
        <authorList>
            <consortium name="Pathogen Informatics"/>
        </authorList>
    </citation>
    <scope>NUCLEOTIDE SEQUENCE [LARGE SCALE GENOMIC DNA]</scope>
    <source>
        <strain evidence="12 13">NCTC10296</strain>
    </source>
</reference>
<evidence type="ECO:0000256" key="3">
    <source>
        <dbReference type="ARBA" id="ARBA00022575"/>
    </source>
</evidence>
<dbReference type="STRING" id="493.BWD07_03650"/>
<keyword evidence="12" id="KW-0223">Dioxygenase</keyword>
<evidence type="ECO:0000256" key="7">
    <source>
        <dbReference type="ARBA" id="ARBA00023002"/>
    </source>
</evidence>
<sequence>MQNNPYLNALGAELPIIQAPMAGVQGSALAVAVCRAGGVGSLPAAMLTPEKLREELAAIRDAVGGKPYNVNFFAHRNPEVSETQKAAWFDVLKPYFEEFGLTRADIPAGGGRNPFDETALEIVQAFKPPMVSFHFGLPEKPLLDAVKATGAQIWSSATTVEEARWLEANGADAVIAQGWEAGGHRGMFLSRDLGAQSGTFALLSNIVAAVKLPVIAAGGISNAQTVRAAFDLGATAVQPGTAFLLADEADTSAAYRAALQSPRAEDTVITNLFSGGFARGIANRFIREAGPINASALPFPFSGAAAGVLKAAAERAGSDEFSSFWAGQNARFAQAGSAEVILRRLAEGLVW</sequence>
<evidence type="ECO:0000256" key="9">
    <source>
        <dbReference type="ARBA" id="ARBA00031155"/>
    </source>
</evidence>
<dbReference type="Pfam" id="PF03060">
    <property type="entry name" value="NMO"/>
    <property type="match status" value="1"/>
</dbReference>
<dbReference type="InterPro" id="IPR013785">
    <property type="entry name" value="Aldolase_TIM"/>
</dbReference>
<evidence type="ECO:0000256" key="5">
    <source>
        <dbReference type="ARBA" id="ARBA00022643"/>
    </source>
</evidence>
<evidence type="ECO:0000256" key="8">
    <source>
        <dbReference type="ARBA" id="ARBA00023033"/>
    </source>
</evidence>
<dbReference type="Proteomes" id="UP000279284">
    <property type="component" value="Chromosome"/>
</dbReference>
<keyword evidence="4" id="KW-0285">Flavoprotein</keyword>
<gene>
    <name evidence="12" type="ORF">NCTC10296_00613</name>
</gene>
<dbReference type="GO" id="GO:0009636">
    <property type="term" value="P:response to toxic substance"/>
    <property type="evidence" value="ECO:0007669"/>
    <property type="project" value="UniProtKB-KW"/>
</dbReference>
<dbReference type="CDD" id="cd04730">
    <property type="entry name" value="NPD_like"/>
    <property type="match status" value="1"/>
</dbReference>
<dbReference type="AlphaFoldDB" id="A0A1X3CZN5"/>
<keyword evidence="3" id="KW-0216">Detoxification</keyword>
<dbReference type="InterPro" id="IPR004136">
    <property type="entry name" value="NMO"/>
</dbReference>
<dbReference type="PANTHER" id="PTHR42747:SF3">
    <property type="entry name" value="NITRONATE MONOOXYGENASE-RELATED"/>
    <property type="match status" value="1"/>
</dbReference>
<dbReference type="RefSeq" id="WP_085416029.1">
    <property type="nucleotide sequence ID" value="NZ_CAUJPY010000018.1"/>
</dbReference>
<comment type="catalytic activity">
    <reaction evidence="10">
        <text>3 propionate 3-nitronate + 3 O2 + H2O = 3 3-oxopropanoate + 2 nitrate + nitrite + H2O2 + 3 H(+)</text>
        <dbReference type="Rhea" id="RHEA:57332"/>
        <dbReference type="ChEBI" id="CHEBI:15377"/>
        <dbReference type="ChEBI" id="CHEBI:15378"/>
        <dbReference type="ChEBI" id="CHEBI:15379"/>
        <dbReference type="ChEBI" id="CHEBI:16240"/>
        <dbReference type="ChEBI" id="CHEBI:16301"/>
        <dbReference type="ChEBI" id="CHEBI:17632"/>
        <dbReference type="ChEBI" id="CHEBI:33190"/>
        <dbReference type="ChEBI" id="CHEBI:136067"/>
    </reaction>
</comment>
<protein>
    <recommendedName>
        <fullName evidence="11">Nitronate monooxygenase</fullName>
    </recommendedName>
    <alternativeName>
        <fullName evidence="9">Propionate 3-nitronate monooxygenase</fullName>
    </alternativeName>
</protein>
<dbReference type="FunFam" id="3.20.20.70:FF:000154">
    <property type="entry name" value="Probable nitronate monooxygenase"/>
    <property type="match status" value="1"/>
</dbReference>